<name>A0ABD5C7S4_9BURK</name>
<protein>
    <recommendedName>
        <fullName evidence="4">Flagellar hook-length control protein FliK</fullName>
    </recommendedName>
</protein>
<reference evidence="2 3" key="1">
    <citation type="submission" date="2023-08" db="EMBL/GenBank/DDBJ databases">
        <title>Genome sequencing of plant associated microbes to promote plant fitness in Sorghum bicolor and Oryza sativa.</title>
        <authorList>
            <person name="Coleman-Derr D."/>
        </authorList>
    </citation>
    <scope>NUCLEOTIDE SEQUENCE [LARGE SCALE GENOMIC DNA]</scope>
    <source>
        <strain evidence="2 3">SLBN-33</strain>
    </source>
</reference>
<feature type="compositionally biased region" description="Polar residues" evidence="1">
    <location>
        <begin position="102"/>
        <end position="114"/>
    </location>
</feature>
<evidence type="ECO:0000313" key="2">
    <source>
        <dbReference type="EMBL" id="MDR6201304.1"/>
    </source>
</evidence>
<dbReference type="Proteomes" id="UP001245184">
    <property type="component" value="Unassembled WGS sequence"/>
</dbReference>
<accession>A0ABD5C7S4</accession>
<evidence type="ECO:0000256" key="1">
    <source>
        <dbReference type="SAM" id="MobiDB-lite"/>
    </source>
</evidence>
<dbReference type="RefSeq" id="WP_310029438.1">
    <property type="nucleotide sequence ID" value="NZ_JAVIZN010000001.1"/>
</dbReference>
<feature type="compositionally biased region" description="Low complexity" evidence="1">
    <location>
        <begin position="82"/>
        <end position="94"/>
    </location>
</feature>
<sequence>MAITPVERSVAPVARTESQQRDPSPSAEHERQFREELGERRGRDRDRDRERTGKDVSTRLHDGAQFAFLMPSLQRWKDNDDSGGASSESDSGANMNGAAVTNGDTLPSSLQTPGGAQFRLKAQTDGTWEGRLIGGSWDGLSIALTDQGGQLRVRLRPADRAQRSRLQAVQRGAEAALADTLRRNVSIEIEQGNNDEEA</sequence>
<dbReference type="EMBL" id="JAVIZN010000001">
    <property type="protein sequence ID" value="MDR6201304.1"/>
    <property type="molecule type" value="Genomic_DNA"/>
</dbReference>
<proteinExistence type="predicted"/>
<evidence type="ECO:0000313" key="3">
    <source>
        <dbReference type="Proteomes" id="UP001245184"/>
    </source>
</evidence>
<feature type="compositionally biased region" description="Basic and acidic residues" evidence="1">
    <location>
        <begin position="27"/>
        <end position="62"/>
    </location>
</feature>
<feature type="region of interest" description="Disordered" evidence="1">
    <location>
        <begin position="1"/>
        <end position="114"/>
    </location>
</feature>
<gene>
    <name evidence="2" type="ORF">QF025_000024</name>
</gene>
<evidence type="ECO:0008006" key="4">
    <source>
        <dbReference type="Google" id="ProtNLM"/>
    </source>
</evidence>
<comment type="caution">
    <text evidence="2">The sequence shown here is derived from an EMBL/GenBank/DDBJ whole genome shotgun (WGS) entry which is preliminary data.</text>
</comment>
<dbReference type="AlphaFoldDB" id="A0ABD5C7S4"/>
<organism evidence="2 3">
    <name type="scientific">Paraburkholderia graminis</name>
    <dbReference type="NCBI Taxonomy" id="60548"/>
    <lineage>
        <taxon>Bacteria</taxon>
        <taxon>Pseudomonadati</taxon>
        <taxon>Pseudomonadota</taxon>
        <taxon>Betaproteobacteria</taxon>
        <taxon>Burkholderiales</taxon>
        <taxon>Burkholderiaceae</taxon>
        <taxon>Paraburkholderia</taxon>
    </lineage>
</organism>